<dbReference type="Proteomes" id="UP000570361">
    <property type="component" value="Unassembled WGS sequence"/>
</dbReference>
<organism evidence="2 3">
    <name type="scientific">Paenibacillus phyllosphaerae</name>
    <dbReference type="NCBI Taxonomy" id="274593"/>
    <lineage>
        <taxon>Bacteria</taxon>
        <taxon>Bacillati</taxon>
        <taxon>Bacillota</taxon>
        <taxon>Bacilli</taxon>
        <taxon>Bacillales</taxon>
        <taxon>Paenibacillaceae</taxon>
        <taxon>Paenibacillus</taxon>
    </lineage>
</organism>
<dbReference type="RefSeq" id="WP_183603629.1">
    <property type="nucleotide sequence ID" value="NZ_JACHXK010000019.1"/>
</dbReference>
<sequence>MSQEKDHKLEQELAEQLEHGPMKDGTDQAELTKDKLSPKYEVRIQADYDPIVEETAKFREMAKEVDDRYDGYMNRAEAARKPKQD</sequence>
<dbReference type="AlphaFoldDB" id="A0A7W5FQK3"/>
<feature type="region of interest" description="Disordered" evidence="1">
    <location>
        <begin position="1"/>
        <end position="34"/>
    </location>
</feature>
<comment type="caution">
    <text evidence="2">The sequence shown here is derived from an EMBL/GenBank/DDBJ whole genome shotgun (WGS) entry which is preliminary data.</text>
</comment>
<protein>
    <submittedName>
        <fullName evidence="2">Uncharacterized protein</fullName>
    </submittedName>
</protein>
<dbReference type="EMBL" id="JACHXK010000019">
    <property type="protein sequence ID" value="MBB3113560.1"/>
    <property type="molecule type" value="Genomic_DNA"/>
</dbReference>
<evidence type="ECO:0000313" key="3">
    <source>
        <dbReference type="Proteomes" id="UP000570361"/>
    </source>
</evidence>
<keyword evidence="3" id="KW-1185">Reference proteome</keyword>
<gene>
    <name evidence="2" type="ORF">FHS18_005672</name>
</gene>
<proteinExistence type="predicted"/>
<evidence type="ECO:0000256" key="1">
    <source>
        <dbReference type="SAM" id="MobiDB-lite"/>
    </source>
</evidence>
<reference evidence="2 3" key="1">
    <citation type="submission" date="2020-08" db="EMBL/GenBank/DDBJ databases">
        <title>Genomic Encyclopedia of Type Strains, Phase III (KMG-III): the genomes of soil and plant-associated and newly described type strains.</title>
        <authorList>
            <person name="Whitman W."/>
        </authorList>
    </citation>
    <scope>NUCLEOTIDE SEQUENCE [LARGE SCALE GENOMIC DNA]</scope>
    <source>
        <strain evidence="2 3">CECT 5862</strain>
    </source>
</reference>
<accession>A0A7W5FQK3</accession>
<name>A0A7W5FQK3_9BACL</name>
<evidence type="ECO:0000313" key="2">
    <source>
        <dbReference type="EMBL" id="MBB3113560.1"/>
    </source>
</evidence>